<name>A0AC61DEX6_9FIRM</name>
<protein>
    <submittedName>
        <fullName evidence="1">Beta-hexosaminidase</fullName>
    </submittedName>
</protein>
<evidence type="ECO:0000313" key="2">
    <source>
        <dbReference type="Proteomes" id="UP000224460"/>
    </source>
</evidence>
<dbReference type="Proteomes" id="UP000224460">
    <property type="component" value="Unassembled WGS sequence"/>
</dbReference>
<comment type="caution">
    <text evidence="1">The sequence shown here is derived from an EMBL/GenBank/DDBJ whole genome shotgun (WGS) entry which is preliminary data.</text>
</comment>
<dbReference type="EMBL" id="PEDL01000004">
    <property type="protein sequence ID" value="PHV71256.1"/>
    <property type="molecule type" value="Genomic_DNA"/>
</dbReference>
<reference evidence="1" key="1">
    <citation type="submission" date="2017-10" db="EMBL/GenBank/DDBJ databases">
        <title>Genome sequence of cellulolytic Lachnospiraceae bacterium XHS1971 isolated from hotspring sediment.</title>
        <authorList>
            <person name="Vasudevan G."/>
            <person name="Joshi A.J."/>
            <person name="Hivarkar S."/>
            <person name="Lanjekar V.B."/>
            <person name="Dhakephalkar P.K."/>
            <person name="Dagar S."/>
        </authorList>
    </citation>
    <scope>NUCLEOTIDE SEQUENCE</scope>
    <source>
        <strain evidence="1">XHS1971</strain>
    </source>
</reference>
<gene>
    <name evidence="1" type="ORF">CS063_06075</name>
</gene>
<proteinExistence type="predicted"/>
<keyword evidence="2" id="KW-1185">Reference proteome</keyword>
<organism evidence="1 2">
    <name type="scientific">Sporanaerobium hydrogeniformans</name>
    <dbReference type="NCBI Taxonomy" id="3072179"/>
    <lineage>
        <taxon>Bacteria</taxon>
        <taxon>Bacillati</taxon>
        <taxon>Bacillota</taxon>
        <taxon>Clostridia</taxon>
        <taxon>Lachnospirales</taxon>
        <taxon>Lachnospiraceae</taxon>
        <taxon>Sporanaerobium</taxon>
    </lineage>
</organism>
<sequence>MKGSSEKRKVKKKIYGLFLLLALVSIGCFLILFYKLPQKKQIGEVTLEMNKKQPIENAPKVLEENKVMNSKEQLTASEPQTVFRFYEKQAKEKLLTMSLEEKVGQLFLARCPDVGAIEQIKNLKPAGYVLFSRDFKDKTKEEVINTINAYQEASTLPMLMAVDEEGGSVVRISSNPQLAKAPFKSPQALEQEGGLEAIRQDAVAKAKLLKELGISLNLAPVADVTNEPSAYMYGRAFGKQALETAEYVVTVVKAMQKAKLASTLKHFPGYGSNGDTHTDLVRDTRPLRSFKEVDLIPFQKGIEQGVESILVSHSIVEAMDSEYPASLSSKVHKLLREELGFTGVIMTDDLAMEAISLFSGEIHPAVLALQAGNDLILISDLEESCAAVLAAVKHGEIEEALIDEAVSRTLAWKYKMEIIK</sequence>
<accession>A0AC61DEX6</accession>
<evidence type="ECO:0000313" key="1">
    <source>
        <dbReference type="EMBL" id="PHV71256.1"/>
    </source>
</evidence>